<name>A0AAE9SH70_9SPIR</name>
<keyword evidence="5 10" id="KW-0812">Transmembrane</keyword>
<dbReference type="EMBL" id="CP038802">
    <property type="protein sequence ID" value="UTY27814.1"/>
    <property type="molecule type" value="Genomic_DNA"/>
</dbReference>
<dbReference type="Proteomes" id="UP001059401">
    <property type="component" value="Chromosome"/>
</dbReference>
<feature type="transmembrane region" description="Helical" evidence="10">
    <location>
        <begin position="12"/>
        <end position="30"/>
    </location>
</feature>
<dbReference type="GO" id="GO:0006811">
    <property type="term" value="P:monoatomic ion transport"/>
    <property type="evidence" value="ECO:0007669"/>
    <property type="project" value="UniProtKB-KW"/>
</dbReference>
<sequence>MKNLTQGNELKQITLFSLPMLLGNIFQQLYNVVDSIVVGKSIGDHALAAVGISFPVWFIFISLVIGFTMACNILIAQFVGAKKDEEIDKVIQTSILILFWAGLVAAAVGIVCSPYILKIINTPSDVFEEALIYLRLIFTGIIFLFIYNAFTAMLRGFGDSMTPLYALIISTIINIGLDCLFVIVFKWGIAGAAIATVIAQFVSCVWLILYSRIKYKAFRVNFFKLKFDKIICVQSIKMGFPSGIQQALVGGGFMALLSIVNTFGTQTAAAYSAAGKLDGFIVMPALNIGVALSSFTGQNIGAGKLDRVKRGLRASLFLGLGITVIATTVIVIFGKTAMFLFVNNPDVITLGARYLVIVAPAYFFNTITFTLNGVIRGAGETVFPMISTLLAMWVFRVPTAAVLSRYLGSDGIWLAVSIGSAAGCFLTIIYYCSGKWKKKASEILELKNK</sequence>
<keyword evidence="4" id="KW-1003">Cell membrane</keyword>
<evidence type="ECO:0000313" key="12">
    <source>
        <dbReference type="EMBL" id="UTY32730.1"/>
    </source>
</evidence>
<evidence type="ECO:0000256" key="3">
    <source>
        <dbReference type="ARBA" id="ARBA00022449"/>
    </source>
</evidence>
<dbReference type="InterPro" id="IPR048279">
    <property type="entry name" value="MdtK-like"/>
</dbReference>
<feature type="transmembrane region" description="Helical" evidence="10">
    <location>
        <begin position="95"/>
        <end position="117"/>
    </location>
</feature>
<feature type="transmembrane region" description="Helical" evidence="10">
    <location>
        <begin position="189"/>
        <end position="209"/>
    </location>
</feature>
<feature type="transmembrane region" description="Helical" evidence="10">
    <location>
        <begin position="412"/>
        <end position="432"/>
    </location>
</feature>
<evidence type="ECO:0000313" key="14">
    <source>
        <dbReference type="Proteomes" id="UP001059401"/>
    </source>
</evidence>
<dbReference type="InterPro" id="IPR002528">
    <property type="entry name" value="MATE_fam"/>
</dbReference>
<feature type="transmembrane region" description="Helical" evidence="10">
    <location>
        <begin position="50"/>
        <end position="75"/>
    </location>
</feature>
<feature type="transmembrane region" description="Helical" evidence="10">
    <location>
        <begin position="354"/>
        <end position="375"/>
    </location>
</feature>
<dbReference type="RefSeq" id="WP_044978644.1">
    <property type="nucleotide sequence ID" value="NZ_CP009228.1"/>
</dbReference>
<evidence type="ECO:0000256" key="2">
    <source>
        <dbReference type="ARBA" id="ARBA00022448"/>
    </source>
</evidence>
<dbReference type="CDD" id="cd13138">
    <property type="entry name" value="MATE_yoeA_like"/>
    <property type="match status" value="1"/>
</dbReference>
<evidence type="ECO:0000256" key="9">
    <source>
        <dbReference type="ARBA" id="ARBA00031636"/>
    </source>
</evidence>
<reference evidence="12" key="1">
    <citation type="submission" date="2019-04" db="EMBL/GenBank/DDBJ databases">
        <title>Whole genome sequencing of oral phylogroup 2 treponemes.</title>
        <authorList>
            <person name="Chan Y."/>
            <person name="Zeng H.H."/>
            <person name="Yu X.L."/>
            <person name="Leung W.K."/>
            <person name="Watt R.M."/>
        </authorList>
    </citation>
    <scope>NUCLEOTIDE SEQUENCE</scope>
    <source>
        <strain evidence="12">OMZ 835</strain>
        <strain evidence="11">OMZ 847</strain>
    </source>
</reference>
<accession>A0AAE9SH70</accession>
<keyword evidence="8 10" id="KW-0472">Membrane</keyword>
<feature type="transmembrane region" description="Helical" evidence="10">
    <location>
        <begin position="162"/>
        <end position="183"/>
    </location>
</feature>
<gene>
    <name evidence="12" type="ORF">E4N74_00920</name>
    <name evidence="11" type="ORF">E4N76_01555</name>
</gene>
<feature type="transmembrane region" description="Helical" evidence="10">
    <location>
        <begin position="382"/>
        <end position="406"/>
    </location>
</feature>
<keyword evidence="3" id="KW-0050">Antiport</keyword>
<evidence type="ECO:0000256" key="4">
    <source>
        <dbReference type="ARBA" id="ARBA00022475"/>
    </source>
</evidence>
<protein>
    <recommendedName>
        <fullName evidence="9">Multidrug-efflux transporter</fullName>
    </recommendedName>
</protein>
<comment type="subcellular location">
    <subcellularLocation>
        <location evidence="1">Cell membrane</location>
        <topology evidence="1">Multi-pass membrane protein</topology>
    </subcellularLocation>
</comment>
<dbReference type="AlphaFoldDB" id="A0AAE9SH70"/>
<keyword evidence="2" id="KW-0813">Transport</keyword>
<evidence type="ECO:0000256" key="10">
    <source>
        <dbReference type="SAM" id="Phobius"/>
    </source>
</evidence>
<dbReference type="Proteomes" id="UP001058682">
    <property type="component" value="Chromosome"/>
</dbReference>
<evidence type="ECO:0000256" key="8">
    <source>
        <dbReference type="ARBA" id="ARBA00023136"/>
    </source>
</evidence>
<dbReference type="KEGG" id="tpk:JO40_06930"/>
<evidence type="ECO:0000256" key="7">
    <source>
        <dbReference type="ARBA" id="ARBA00023065"/>
    </source>
</evidence>
<evidence type="ECO:0000256" key="6">
    <source>
        <dbReference type="ARBA" id="ARBA00022989"/>
    </source>
</evidence>
<feature type="transmembrane region" description="Helical" evidence="10">
    <location>
        <begin position="277"/>
        <end position="295"/>
    </location>
</feature>
<keyword evidence="14" id="KW-1185">Reference proteome</keyword>
<feature type="transmembrane region" description="Helical" evidence="10">
    <location>
        <begin position="247"/>
        <end position="271"/>
    </location>
</feature>
<dbReference type="Pfam" id="PF01554">
    <property type="entry name" value="MatE"/>
    <property type="match status" value="2"/>
</dbReference>
<evidence type="ECO:0000313" key="11">
    <source>
        <dbReference type="EMBL" id="UTY27814.1"/>
    </source>
</evidence>
<keyword evidence="6 10" id="KW-1133">Transmembrane helix</keyword>
<dbReference type="GO" id="GO:0005886">
    <property type="term" value="C:plasma membrane"/>
    <property type="evidence" value="ECO:0007669"/>
    <property type="project" value="UniProtKB-SubCell"/>
</dbReference>
<dbReference type="PANTHER" id="PTHR43298">
    <property type="entry name" value="MULTIDRUG RESISTANCE PROTEIN NORM-RELATED"/>
    <property type="match status" value="1"/>
</dbReference>
<dbReference type="EMBL" id="CP038804">
    <property type="protein sequence ID" value="UTY32730.1"/>
    <property type="molecule type" value="Genomic_DNA"/>
</dbReference>
<dbReference type="GO" id="GO:0015297">
    <property type="term" value="F:antiporter activity"/>
    <property type="evidence" value="ECO:0007669"/>
    <property type="project" value="UniProtKB-KW"/>
</dbReference>
<dbReference type="PIRSF" id="PIRSF006603">
    <property type="entry name" value="DinF"/>
    <property type="match status" value="1"/>
</dbReference>
<proteinExistence type="predicted"/>
<organism evidence="12 13">
    <name type="scientific">Treponema putidum</name>
    <dbReference type="NCBI Taxonomy" id="221027"/>
    <lineage>
        <taxon>Bacteria</taxon>
        <taxon>Pseudomonadati</taxon>
        <taxon>Spirochaetota</taxon>
        <taxon>Spirochaetia</taxon>
        <taxon>Spirochaetales</taxon>
        <taxon>Treponemataceae</taxon>
        <taxon>Treponema</taxon>
    </lineage>
</organism>
<evidence type="ECO:0000256" key="1">
    <source>
        <dbReference type="ARBA" id="ARBA00004651"/>
    </source>
</evidence>
<feature type="transmembrane region" description="Helical" evidence="10">
    <location>
        <begin position="316"/>
        <end position="342"/>
    </location>
</feature>
<dbReference type="GO" id="GO:0042910">
    <property type="term" value="F:xenobiotic transmembrane transporter activity"/>
    <property type="evidence" value="ECO:0007669"/>
    <property type="project" value="InterPro"/>
</dbReference>
<dbReference type="NCBIfam" id="TIGR00797">
    <property type="entry name" value="matE"/>
    <property type="match status" value="1"/>
</dbReference>
<feature type="transmembrane region" description="Helical" evidence="10">
    <location>
        <begin position="132"/>
        <end position="150"/>
    </location>
</feature>
<dbReference type="InterPro" id="IPR050222">
    <property type="entry name" value="MATE_MdtK"/>
</dbReference>
<dbReference type="PANTHER" id="PTHR43298:SF2">
    <property type="entry name" value="FMN_FAD EXPORTER YEEO-RELATED"/>
    <property type="match status" value="1"/>
</dbReference>
<keyword evidence="7" id="KW-0406">Ion transport</keyword>
<evidence type="ECO:0000256" key="5">
    <source>
        <dbReference type="ARBA" id="ARBA00022692"/>
    </source>
</evidence>
<evidence type="ECO:0000313" key="13">
    <source>
        <dbReference type="Proteomes" id="UP001058682"/>
    </source>
</evidence>